<evidence type="ECO:0000313" key="2">
    <source>
        <dbReference type="Proteomes" id="UP000199451"/>
    </source>
</evidence>
<sequence length="46" mass="5410">MADESLRHRGRYETLICDDGSVEIYDTRHEFAWIRADNAVELDLAR</sequence>
<dbReference type="RefSeq" id="WP_170830544.1">
    <property type="nucleotide sequence ID" value="NZ_FNHL01000001.1"/>
</dbReference>
<keyword evidence="2" id="KW-1185">Reference proteome</keyword>
<evidence type="ECO:0000313" key="1">
    <source>
        <dbReference type="EMBL" id="SDM04994.1"/>
    </source>
</evidence>
<accession>A0A1G9Q1V1</accession>
<dbReference type="AlphaFoldDB" id="A0A1G9Q1V1"/>
<organism evidence="1 2">
    <name type="scientific">Halogranum gelatinilyticum</name>
    <dbReference type="NCBI Taxonomy" id="660521"/>
    <lineage>
        <taxon>Archaea</taxon>
        <taxon>Methanobacteriati</taxon>
        <taxon>Methanobacteriota</taxon>
        <taxon>Stenosarchaea group</taxon>
        <taxon>Halobacteria</taxon>
        <taxon>Halobacteriales</taxon>
        <taxon>Haloferacaceae</taxon>
    </lineage>
</organism>
<dbReference type="STRING" id="660521.SAMN04487949_0651"/>
<proteinExistence type="predicted"/>
<reference evidence="2" key="1">
    <citation type="submission" date="2016-10" db="EMBL/GenBank/DDBJ databases">
        <authorList>
            <person name="Varghese N."/>
            <person name="Submissions S."/>
        </authorList>
    </citation>
    <scope>NUCLEOTIDE SEQUENCE [LARGE SCALE GENOMIC DNA]</scope>
    <source>
        <strain evidence="2">CGMCC 1.10119</strain>
    </source>
</reference>
<protein>
    <submittedName>
        <fullName evidence="1">Uncharacterized protein</fullName>
    </submittedName>
</protein>
<dbReference type="Proteomes" id="UP000199451">
    <property type="component" value="Unassembled WGS sequence"/>
</dbReference>
<gene>
    <name evidence="1" type="ORF">SAMN04487949_0651</name>
</gene>
<name>A0A1G9Q1V1_9EURY</name>
<dbReference type="OrthoDB" id="260782at2157"/>
<dbReference type="EMBL" id="FNHL01000001">
    <property type="protein sequence ID" value="SDM04994.1"/>
    <property type="molecule type" value="Genomic_DNA"/>
</dbReference>